<dbReference type="Gene3D" id="3.40.30.10">
    <property type="entry name" value="Glutaredoxin"/>
    <property type="match status" value="1"/>
</dbReference>
<dbReference type="Gene3D" id="3.40.50.1400">
    <property type="match status" value="1"/>
</dbReference>
<protein>
    <recommendedName>
        <fullName evidence="4">Ferredoxin</fullName>
    </recommendedName>
</protein>
<dbReference type="SUPFAM" id="SSF52833">
    <property type="entry name" value="Thioredoxin-like"/>
    <property type="match status" value="1"/>
</dbReference>
<dbReference type="Pfam" id="PF01903">
    <property type="entry name" value="CbiX"/>
    <property type="match status" value="1"/>
</dbReference>
<evidence type="ECO:0000256" key="1">
    <source>
        <dbReference type="ARBA" id="ARBA00022723"/>
    </source>
</evidence>
<gene>
    <name evidence="3" type="ORF">AVDCRST_MAG78-3059</name>
</gene>
<dbReference type="GO" id="GO:0046872">
    <property type="term" value="F:metal ion binding"/>
    <property type="evidence" value="ECO:0007669"/>
    <property type="project" value="UniProtKB-KW"/>
</dbReference>
<evidence type="ECO:0000256" key="2">
    <source>
        <dbReference type="ARBA" id="ARBA00023239"/>
    </source>
</evidence>
<evidence type="ECO:0000313" key="3">
    <source>
        <dbReference type="EMBL" id="CAA9447883.1"/>
    </source>
</evidence>
<dbReference type="InterPro" id="IPR002762">
    <property type="entry name" value="CbiX-like"/>
</dbReference>
<reference evidence="3" key="1">
    <citation type="submission" date="2020-02" db="EMBL/GenBank/DDBJ databases">
        <authorList>
            <person name="Meier V. D."/>
        </authorList>
    </citation>
    <scope>NUCLEOTIDE SEQUENCE</scope>
    <source>
        <strain evidence="3">AVDCRST_MAG78</strain>
    </source>
</reference>
<dbReference type="AlphaFoldDB" id="A0A6J4QS48"/>
<keyword evidence="2" id="KW-0456">Lyase</keyword>
<keyword evidence="1" id="KW-0479">Metal-binding</keyword>
<sequence length="278" mass="29995">MTERAKEPGVGSLERRDHMLSAGVDAVLLLGRYGHQGAAGEGMELLAEAVRATGRYLTVRTAIAERGLASLPEELEVCAQAGAQKILVIPVFFGRDRSLIHWLSKAAYRWSRTRGEQGPEMVFTGAIGEHPVLGEAVVRAVAEAEGEASVGVGDFESLEDPAAWSVIPPQERHVLACMGPRCTSRGAGGLYVHLFKRLHKRGLLRGRSGVHAAQTGCLSPCNLGPTMIAYPEGVWYCGLTAEAIDRIVDEHFVGGRVVEEYAREPGRHDEQPVPEGAR</sequence>
<accession>A0A6J4QS48</accession>
<dbReference type="GO" id="GO:0016829">
    <property type="term" value="F:lyase activity"/>
    <property type="evidence" value="ECO:0007669"/>
    <property type="project" value="UniProtKB-KW"/>
</dbReference>
<proteinExistence type="predicted"/>
<dbReference type="InterPro" id="IPR036249">
    <property type="entry name" value="Thioredoxin-like_sf"/>
</dbReference>
<dbReference type="SUPFAM" id="SSF53800">
    <property type="entry name" value="Chelatase"/>
    <property type="match status" value="1"/>
</dbReference>
<organism evidence="3">
    <name type="scientific">uncultured Rubrobacteraceae bacterium</name>
    <dbReference type="NCBI Taxonomy" id="349277"/>
    <lineage>
        <taxon>Bacteria</taxon>
        <taxon>Bacillati</taxon>
        <taxon>Actinomycetota</taxon>
        <taxon>Rubrobacteria</taxon>
        <taxon>Rubrobacterales</taxon>
        <taxon>Rubrobacteraceae</taxon>
        <taxon>environmental samples</taxon>
    </lineage>
</organism>
<dbReference type="CDD" id="cd02980">
    <property type="entry name" value="TRX_Fd_family"/>
    <property type="match status" value="1"/>
</dbReference>
<dbReference type="EMBL" id="CADCVB010000204">
    <property type="protein sequence ID" value="CAA9447883.1"/>
    <property type="molecule type" value="Genomic_DNA"/>
</dbReference>
<name>A0A6J4QS48_9ACTN</name>
<evidence type="ECO:0008006" key="4">
    <source>
        <dbReference type="Google" id="ProtNLM"/>
    </source>
</evidence>